<gene>
    <name evidence="10" type="ORF">FDP41_003741</name>
</gene>
<keyword evidence="6 8" id="KW-0472">Membrane</keyword>
<accession>A0A6A5BSU2</accession>
<dbReference type="Pfam" id="PF05154">
    <property type="entry name" value="TM2"/>
    <property type="match status" value="1"/>
</dbReference>
<dbReference type="AlphaFoldDB" id="A0A6A5BSU2"/>
<protein>
    <recommendedName>
        <fullName evidence="9">TM2 domain-containing protein</fullName>
    </recommendedName>
</protein>
<dbReference type="InterPro" id="IPR007829">
    <property type="entry name" value="TM2"/>
</dbReference>
<dbReference type="GO" id="GO:0016020">
    <property type="term" value="C:membrane"/>
    <property type="evidence" value="ECO:0007669"/>
    <property type="project" value="UniProtKB-SubCell"/>
</dbReference>
<keyword evidence="7" id="KW-0325">Glycoprotein</keyword>
<comment type="similarity">
    <text evidence="2">Belongs to the TM2 family.</text>
</comment>
<evidence type="ECO:0000256" key="8">
    <source>
        <dbReference type="SAM" id="Phobius"/>
    </source>
</evidence>
<keyword evidence="5 8" id="KW-1133">Transmembrane helix</keyword>
<dbReference type="VEuPathDB" id="AmoebaDB:FDP41_003741"/>
<comment type="caution">
    <text evidence="10">The sequence shown here is derived from an EMBL/GenBank/DDBJ whole genome shotgun (WGS) entry which is preliminary data.</text>
</comment>
<dbReference type="OrthoDB" id="10257855at2759"/>
<comment type="subcellular location">
    <subcellularLocation>
        <location evidence="1">Membrane</location>
        <topology evidence="1">Multi-pass membrane protein</topology>
    </subcellularLocation>
</comment>
<feature type="transmembrane region" description="Helical" evidence="8">
    <location>
        <begin position="20"/>
        <end position="37"/>
    </location>
</feature>
<feature type="transmembrane region" description="Helical" evidence="8">
    <location>
        <begin position="151"/>
        <end position="173"/>
    </location>
</feature>
<dbReference type="PANTHER" id="PTHR21016:SF7">
    <property type="entry name" value="TM2 DOMAIN-CONTAINING PROTEIN 3"/>
    <property type="match status" value="1"/>
</dbReference>
<proteinExistence type="inferred from homology"/>
<evidence type="ECO:0000256" key="4">
    <source>
        <dbReference type="ARBA" id="ARBA00022729"/>
    </source>
</evidence>
<evidence type="ECO:0000256" key="6">
    <source>
        <dbReference type="ARBA" id="ARBA00023136"/>
    </source>
</evidence>
<dbReference type="VEuPathDB" id="AmoebaDB:NF0077870"/>
<keyword evidence="3 8" id="KW-0812">Transmembrane</keyword>
<feature type="transmembrane region" description="Helical" evidence="8">
    <location>
        <begin position="111"/>
        <end position="131"/>
    </location>
</feature>
<dbReference type="GeneID" id="68110959"/>
<dbReference type="InterPro" id="IPR050932">
    <property type="entry name" value="TM2D1-3-like"/>
</dbReference>
<dbReference type="RefSeq" id="XP_044561801.1">
    <property type="nucleotide sequence ID" value="XM_044707079.1"/>
</dbReference>
<name>A0A6A5BSU2_NAEFO</name>
<evidence type="ECO:0000256" key="7">
    <source>
        <dbReference type="ARBA" id="ARBA00023180"/>
    </source>
</evidence>
<dbReference type="Proteomes" id="UP000444721">
    <property type="component" value="Unassembled WGS sequence"/>
</dbReference>
<sequence length="194" mass="22035">MFQPKWRGQHVIPMNKMMIGFIMMILPCVLFINYVWATSSNNNNNNLNTFGQEEEIVNYFYGDPSDLLTSSTSIPAPIPEFCAGKQLSWIVASILSLVLGGLGIDRMYLGYAFSGVVKLFIGLVVMVMTVWRSCYSLQLVDPHKLPTRRKIWWLVFNSLVVFTSCVQLSLWLFDLVMIITGTMNDANGCPLRYN</sequence>
<dbReference type="EMBL" id="VFQX01000035">
    <property type="protein sequence ID" value="KAF0977088.1"/>
    <property type="molecule type" value="Genomic_DNA"/>
</dbReference>
<evidence type="ECO:0000256" key="5">
    <source>
        <dbReference type="ARBA" id="ARBA00022989"/>
    </source>
</evidence>
<evidence type="ECO:0000256" key="2">
    <source>
        <dbReference type="ARBA" id="ARBA00008284"/>
    </source>
</evidence>
<evidence type="ECO:0000259" key="9">
    <source>
        <dbReference type="Pfam" id="PF05154"/>
    </source>
</evidence>
<evidence type="ECO:0000313" key="11">
    <source>
        <dbReference type="Proteomes" id="UP000444721"/>
    </source>
</evidence>
<evidence type="ECO:0000256" key="1">
    <source>
        <dbReference type="ARBA" id="ARBA00004141"/>
    </source>
</evidence>
<organism evidence="10 11">
    <name type="scientific">Naegleria fowleri</name>
    <name type="common">Brain eating amoeba</name>
    <dbReference type="NCBI Taxonomy" id="5763"/>
    <lineage>
        <taxon>Eukaryota</taxon>
        <taxon>Discoba</taxon>
        <taxon>Heterolobosea</taxon>
        <taxon>Tetramitia</taxon>
        <taxon>Eutetramitia</taxon>
        <taxon>Vahlkampfiidae</taxon>
        <taxon>Naegleria</taxon>
    </lineage>
</organism>
<evidence type="ECO:0000256" key="3">
    <source>
        <dbReference type="ARBA" id="ARBA00022692"/>
    </source>
</evidence>
<keyword evidence="4" id="KW-0732">Signal</keyword>
<dbReference type="OMA" id="MNDANGC"/>
<feature type="domain" description="TM2" evidence="9">
    <location>
        <begin position="88"/>
        <end position="131"/>
    </location>
</feature>
<keyword evidence="11" id="KW-1185">Reference proteome</keyword>
<feature type="transmembrane region" description="Helical" evidence="8">
    <location>
        <begin position="87"/>
        <end position="104"/>
    </location>
</feature>
<reference evidence="10 11" key="1">
    <citation type="journal article" date="2019" name="Sci. Rep.">
        <title>Nanopore sequencing improves the draft genome of the human pathogenic amoeba Naegleria fowleri.</title>
        <authorList>
            <person name="Liechti N."/>
            <person name="Schurch N."/>
            <person name="Bruggmann R."/>
            <person name="Wittwer M."/>
        </authorList>
    </citation>
    <scope>NUCLEOTIDE SEQUENCE [LARGE SCALE GENOMIC DNA]</scope>
    <source>
        <strain evidence="10 11">ATCC 30894</strain>
    </source>
</reference>
<dbReference type="PANTHER" id="PTHR21016">
    <property type="entry name" value="BETA-AMYLOID BINDING PROTEIN-RELATED"/>
    <property type="match status" value="1"/>
</dbReference>
<evidence type="ECO:0000313" key="10">
    <source>
        <dbReference type="EMBL" id="KAF0977088.1"/>
    </source>
</evidence>